<dbReference type="AlphaFoldDB" id="A0A4Y7KPS9"/>
<proteinExistence type="predicted"/>
<gene>
    <name evidence="1" type="ORF">C5167_050834</name>
</gene>
<name>A0A4Y7KPS9_PAPSO</name>
<organism evidence="1 2">
    <name type="scientific">Papaver somniferum</name>
    <name type="common">Opium poppy</name>
    <dbReference type="NCBI Taxonomy" id="3469"/>
    <lineage>
        <taxon>Eukaryota</taxon>
        <taxon>Viridiplantae</taxon>
        <taxon>Streptophyta</taxon>
        <taxon>Embryophyta</taxon>
        <taxon>Tracheophyta</taxon>
        <taxon>Spermatophyta</taxon>
        <taxon>Magnoliopsida</taxon>
        <taxon>Ranunculales</taxon>
        <taxon>Papaveraceae</taxon>
        <taxon>Papaveroideae</taxon>
        <taxon>Papaver</taxon>
    </lineage>
</organism>
<evidence type="ECO:0000313" key="2">
    <source>
        <dbReference type="Proteomes" id="UP000316621"/>
    </source>
</evidence>
<reference evidence="1 2" key="1">
    <citation type="journal article" date="2018" name="Science">
        <title>The opium poppy genome and morphinan production.</title>
        <authorList>
            <person name="Guo L."/>
            <person name="Winzer T."/>
            <person name="Yang X."/>
            <person name="Li Y."/>
            <person name="Ning Z."/>
            <person name="He Z."/>
            <person name="Teodor R."/>
            <person name="Lu Y."/>
            <person name="Bowser T.A."/>
            <person name="Graham I.A."/>
            <person name="Ye K."/>
        </authorList>
    </citation>
    <scope>NUCLEOTIDE SEQUENCE [LARGE SCALE GENOMIC DNA]</scope>
    <source>
        <strain evidence="2">cv. HN1</strain>
        <tissue evidence="1">Leaves</tissue>
    </source>
</reference>
<keyword evidence="2" id="KW-1185">Reference proteome</keyword>
<dbReference type="EMBL" id="CM010722">
    <property type="protein sequence ID" value="RZC75343.1"/>
    <property type="molecule type" value="Genomic_DNA"/>
</dbReference>
<sequence>MLMEKGHRRLPVFCEHPTNVIGLILIGPIPAYDGREVITRMTTNSAKMTRSGNTMFLMTKTNLEFQLSELLLMTCIQHKGLKKTYQKGKGSLAGGVQDLWVKLSGIAHEQQANTDLPKSKPKELAKPARKRAAVDVPMAEAACLIWIIQITLHFFLNMECFLSGSVKEDNSIYNEELIDAANEVVDSNEKEDGRNTRLVGRSIIPNMIINLRDCFSQEESYPIVLKEDYYAVAHKSGPRSDNARKKSLLTGCRIKLDLLVKVEDVEYEKSTIIVYLVVSFI</sequence>
<dbReference type="Gramene" id="RZC75343">
    <property type="protein sequence ID" value="RZC75343"/>
    <property type="gene ID" value="C5167_050834"/>
</dbReference>
<dbReference type="Proteomes" id="UP000316621">
    <property type="component" value="Chromosome 8"/>
</dbReference>
<evidence type="ECO:0000313" key="1">
    <source>
        <dbReference type="EMBL" id="RZC75343.1"/>
    </source>
</evidence>
<accession>A0A4Y7KPS9</accession>
<protein>
    <submittedName>
        <fullName evidence="1">Uncharacterized protein</fullName>
    </submittedName>
</protein>